<evidence type="ECO:0000313" key="1">
    <source>
        <dbReference type="EMBL" id="MBC2845879.1"/>
    </source>
</evidence>
<protein>
    <submittedName>
        <fullName evidence="1">Transcriptional regulator</fullName>
    </submittedName>
</protein>
<keyword evidence="2" id="KW-1185">Reference proteome</keyword>
<reference evidence="1" key="1">
    <citation type="submission" date="2020-08" db="EMBL/GenBank/DDBJ databases">
        <title>Winogradskyella ouciana sp. nov., isolated from the hadal seawater of the Mariana Trench.</title>
        <authorList>
            <person name="He X."/>
        </authorList>
    </citation>
    <scope>NUCLEOTIDE SEQUENCE [LARGE SCALE GENOMIC DNA]</scope>
    <source>
        <strain evidence="1">KCTC 52348</strain>
    </source>
</reference>
<proteinExistence type="predicted"/>
<comment type="caution">
    <text evidence="1">The sequence shown here is derived from an EMBL/GenBank/DDBJ whole genome shotgun (WGS) entry which is preliminary data.</text>
</comment>
<dbReference type="Proteomes" id="UP000533900">
    <property type="component" value="Unassembled WGS sequence"/>
</dbReference>
<organism evidence="1 2">
    <name type="scientific">Winogradskyella flava</name>
    <dbReference type="NCBI Taxonomy" id="1884876"/>
    <lineage>
        <taxon>Bacteria</taxon>
        <taxon>Pseudomonadati</taxon>
        <taxon>Bacteroidota</taxon>
        <taxon>Flavobacteriia</taxon>
        <taxon>Flavobacteriales</taxon>
        <taxon>Flavobacteriaceae</taxon>
        <taxon>Winogradskyella</taxon>
    </lineage>
</organism>
<accession>A0A842IUR8</accession>
<dbReference type="EMBL" id="JACLCP010000003">
    <property type="protein sequence ID" value="MBC2845879.1"/>
    <property type="molecule type" value="Genomic_DNA"/>
</dbReference>
<dbReference type="RefSeq" id="WP_185789587.1">
    <property type="nucleotide sequence ID" value="NZ_JACLCP010000003.1"/>
</dbReference>
<evidence type="ECO:0000313" key="2">
    <source>
        <dbReference type="Proteomes" id="UP000533900"/>
    </source>
</evidence>
<gene>
    <name evidence="1" type="ORF">H7F21_12300</name>
</gene>
<dbReference type="AlphaFoldDB" id="A0A842IUR8"/>
<sequence length="205" mass="23460">MTSVITGDIINSGQFKSPEVWLVPLKESLIKTGVDRKYWEIYRGDSFQIEVRNIQESFIISLYLKACIKVIKNLDVRIAIGVGNKTFEGKTIAESNGEAFQFSGNTLENLKKEKANLMIKSKYSDFDKEMNLYFKLASIAMDNWTPNSAEVAKLSYEYPKSTQEELAKLINISQDAVSKRAKRAHLDKLFELDLMFRLKLEKLIS</sequence>
<name>A0A842IUR8_9FLAO</name>